<gene>
    <name evidence="2" type="ORF">P167DRAFT_547384</name>
</gene>
<sequence>MSILCCRRGDPNTINKSVSLSPKIVGHITTPRPQAPRQNIEAFYNEGRELLNTLQEERGKSNLRNEIKEESKNFKRDINHILLTSSSTEETKNPSLPQMFPVNTPVIPKVDHIAVPSTPDLSPYLMPSIATTIASINGKSRSGITIPIPDDNSEAGKLSSEQSPDEKDAETADEWPEDCNTVKPEIRLVDKADEKDGTTADDGEVAAADPESPRNTKHREDASVSDKTASRNDFTPNEIFSKIPTWVRPSTSTFMSCPSSHDHNQKDGLGSSPSTGSATPELTKSNSTRFYSPLEATSANSTGVNTPAFACPPTPGYEFRPSIDNTSSFYPSPGTSRCVSLVESERCTPEPSALSTDADAHRLNRTPRPSDMIIDSPGGSLFKFPWVSLSMNKSPEPITNEAAFTRGSSLAHLKKAQKRGRDLQLAPRTNIERSQDVVLSQHGEVCEDLYLEDRAKSMLEAPESLPNVPIDKASWYYDNLEDREISNSITTPAPKKKEKSTTWVRSTTRVSSLTMRQGKVKDPRIWGSPHGSEVLPNLTTDIETLDETEARNSRLKNRRSKAMIRSRSMTLRRTFTNSIAKLRGKNKFGISGSDVSSIIFRPSLPKEMLEHQSSTELIKKIPPRDEDIVTKNETVESYTESSYHGVHSHRIPDDRSVPDNPGLKNMIEESNREGSEDAESDSDIDTQSSGPFRVGGRNTEEIWRDAKESLESTA</sequence>
<dbReference type="OrthoDB" id="5375532at2759"/>
<accession>A0A3N4KID1</accession>
<dbReference type="Proteomes" id="UP000277580">
    <property type="component" value="Unassembled WGS sequence"/>
</dbReference>
<reference evidence="2 3" key="1">
    <citation type="journal article" date="2018" name="Nat. Ecol. Evol.">
        <title>Pezizomycetes genomes reveal the molecular basis of ectomycorrhizal truffle lifestyle.</title>
        <authorList>
            <person name="Murat C."/>
            <person name="Payen T."/>
            <person name="Noel B."/>
            <person name="Kuo A."/>
            <person name="Morin E."/>
            <person name="Chen J."/>
            <person name="Kohler A."/>
            <person name="Krizsan K."/>
            <person name="Balestrini R."/>
            <person name="Da Silva C."/>
            <person name="Montanini B."/>
            <person name="Hainaut M."/>
            <person name="Levati E."/>
            <person name="Barry K.W."/>
            <person name="Belfiori B."/>
            <person name="Cichocki N."/>
            <person name="Clum A."/>
            <person name="Dockter R.B."/>
            <person name="Fauchery L."/>
            <person name="Guy J."/>
            <person name="Iotti M."/>
            <person name="Le Tacon F."/>
            <person name="Lindquist E.A."/>
            <person name="Lipzen A."/>
            <person name="Malagnac F."/>
            <person name="Mello A."/>
            <person name="Molinier V."/>
            <person name="Miyauchi S."/>
            <person name="Poulain J."/>
            <person name="Riccioni C."/>
            <person name="Rubini A."/>
            <person name="Sitrit Y."/>
            <person name="Splivallo R."/>
            <person name="Traeger S."/>
            <person name="Wang M."/>
            <person name="Zifcakova L."/>
            <person name="Wipf D."/>
            <person name="Zambonelli A."/>
            <person name="Paolocci F."/>
            <person name="Nowrousian M."/>
            <person name="Ottonello S."/>
            <person name="Baldrian P."/>
            <person name="Spatafora J.W."/>
            <person name="Henrissat B."/>
            <person name="Nagy L.G."/>
            <person name="Aury J.M."/>
            <person name="Wincker P."/>
            <person name="Grigoriev I.V."/>
            <person name="Bonfante P."/>
            <person name="Martin F.M."/>
        </authorList>
    </citation>
    <scope>NUCLEOTIDE SEQUENCE [LARGE SCALE GENOMIC DNA]</scope>
    <source>
        <strain evidence="2 3">CCBAS932</strain>
    </source>
</reference>
<dbReference type="AlphaFoldDB" id="A0A3N4KID1"/>
<feature type="region of interest" description="Disordered" evidence="1">
    <location>
        <begin position="635"/>
        <end position="714"/>
    </location>
</feature>
<evidence type="ECO:0000256" key="1">
    <source>
        <dbReference type="SAM" id="MobiDB-lite"/>
    </source>
</evidence>
<feature type="compositionally biased region" description="Basic and acidic residues" evidence="1">
    <location>
        <begin position="184"/>
        <end position="198"/>
    </location>
</feature>
<feature type="compositionally biased region" description="Polar residues" evidence="1">
    <location>
        <begin position="271"/>
        <end position="286"/>
    </location>
</feature>
<feature type="compositionally biased region" description="Basic and acidic residues" evidence="1">
    <location>
        <begin position="698"/>
        <end position="714"/>
    </location>
</feature>
<feature type="region of interest" description="Disordered" evidence="1">
    <location>
        <begin position="252"/>
        <end position="286"/>
    </location>
</feature>
<evidence type="ECO:0000313" key="3">
    <source>
        <dbReference type="Proteomes" id="UP000277580"/>
    </source>
</evidence>
<feature type="compositionally biased region" description="Basic and acidic residues" evidence="1">
    <location>
        <begin position="666"/>
        <end position="675"/>
    </location>
</feature>
<protein>
    <submittedName>
        <fullName evidence="2">Uncharacterized protein</fullName>
    </submittedName>
</protein>
<dbReference type="EMBL" id="ML119144">
    <property type="protein sequence ID" value="RPB10303.1"/>
    <property type="molecule type" value="Genomic_DNA"/>
</dbReference>
<organism evidence="2 3">
    <name type="scientific">Morchella conica CCBAS932</name>
    <dbReference type="NCBI Taxonomy" id="1392247"/>
    <lineage>
        <taxon>Eukaryota</taxon>
        <taxon>Fungi</taxon>
        <taxon>Dikarya</taxon>
        <taxon>Ascomycota</taxon>
        <taxon>Pezizomycotina</taxon>
        <taxon>Pezizomycetes</taxon>
        <taxon>Pezizales</taxon>
        <taxon>Morchellaceae</taxon>
        <taxon>Morchella</taxon>
    </lineage>
</organism>
<feature type="compositionally biased region" description="Basic and acidic residues" evidence="1">
    <location>
        <begin position="211"/>
        <end position="230"/>
    </location>
</feature>
<name>A0A3N4KID1_9PEZI</name>
<feature type="region of interest" description="Disordered" evidence="1">
    <location>
        <begin position="140"/>
        <end position="236"/>
    </location>
</feature>
<dbReference type="InParanoid" id="A0A3N4KID1"/>
<evidence type="ECO:0000313" key="2">
    <source>
        <dbReference type="EMBL" id="RPB10303.1"/>
    </source>
</evidence>
<proteinExistence type="predicted"/>
<keyword evidence="3" id="KW-1185">Reference proteome</keyword>